<gene>
    <name evidence="4" type="primary">LOC110804747</name>
</gene>
<organism evidence="3 4">
    <name type="scientific">Spinacia oleracea</name>
    <name type="common">Spinach</name>
    <dbReference type="NCBI Taxonomy" id="3562"/>
    <lineage>
        <taxon>Eukaryota</taxon>
        <taxon>Viridiplantae</taxon>
        <taxon>Streptophyta</taxon>
        <taxon>Embryophyta</taxon>
        <taxon>Tracheophyta</taxon>
        <taxon>Spermatophyta</taxon>
        <taxon>Magnoliopsida</taxon>
        <taxon>eudicotyledons</taxon>
        <taxon>Gunneridae</taxon>
        <taxon>Pentapetalae</taxon>
        <taxon>Caryophyllales</taxon>
        <taxon>Chenopodiaceae</taxon>
        <taxon>Chenopodioideae</taxon>
        <taxon>Anserineae</taxon>
        <taxon>Spinacia</taxon>
    </lineage>
</organism>
<evidence type="ECO:0000313" key="3">
    <source>
        <dbReference type="Proteomes" id="UP000813463"/>
    </source>
</evidence>
<evidence type="ECO:0000256" key="1">
    <source>
        <dbReference type="SAM" id="MobiDB-lite"/>
    </source>
</evidence>
<dbReference type="InterPro" id="IPR042977">
    <property type="entry name" value="AtJ6-like"/>
</dbReference>
<dbReference type="InterPro" id="IPR056453">
    <property type="entry name" value="HTH_DNAJC9"/>
</dbReference>
<dbReference type="SMART" id="SM00271">
    <property type="entry name" value="DnaJ"/>
    <property type="match status" value="1"/>
</dbReference>
<dbReference type="OrthoDB" id="445556at2759"/>
<dbReference type="GeneID" id="110804747"/>
<proteinExistence type="predicted"/>
<feature type="domain" description="J" evidence="2">
    <location>
        <begin position="40"/>
        <end position="105"/>
    </location>
</feature>
<dbReference type="KEGG" id="soe:110804747"/>
<accession>A0A9R0JGG0</accession>
<dbReference type="Proteomes" id="UP000813463">
    <property type="component" value="Chromosome 3"/>
</dbReference>
<feature type="region of interest" description="Disordered" evidence="1">
    <location>
        <begin position="1"/>
        <end position="36"/>
    </location>
</feature>
<evidence type="ECO:0000313" key="4">
    <source>
        <dbReference type="RefSeq" id="XP_021866045.1"/>
    </source>
</evidence>
<dbReference type="PROSITE" id="PS50076">
    <property type="entry name" value="DNAJ_2"/>
    <property type="match status" value="1"/>
</dbReference>
<name>A0A9R0JGG0_SPIOL</name>
<dbReference type="PANTHER" id="PTHR44916">
    <property type="entry name" value="CHAPERONE DNAJ-DOMAIN SUPERFAMILY PROTEIN-RELATED"/>
    <property type="match status" value="1"/>
</dbReference>
<dbReference type="InterPro" id="IPR036869">
    <property type="entry name" value="J_dom_sf"/>
</dbReference>
<dbReference type="Gene3D" id="1.10.287.110">
    <property type="entry name" value="DnaJ domain"/>
    <property type="match status" value="1"/>
</dbReference>
<feature type="region of interest" description="Disordered" evidence="1">
    <location>
        <begin position="211"/>
        <end position="249"/>
    </location>
</feature>
<evidence type="ECO:0000259" key="2">
    <source>
        <dbReference type="PROSITE" id="PS50076"/>
    </source>
</evidence>
<keyword evidence="3" id="KW-1185">Reference proteome</keyword>
<dbReference type="CDD" id="cd06257">
    <property type="entry name" value="DnaJ"/>
    <property type="match status" value="1"/>
</dbReference>
<sequence length="292" mass="33319">MAKKKKSRVSDESTAEQGESEQHQEDAKMDEDEGSCSQTNLYEVLGVESTASQQEIRKAYHKLALRLHPDKNPGDKEANEKFQQLQKVMSILGDEEKRALYDQTGVVDDDDLTGDLAQNLQNFFRSMYKEVTVADIEKFEANYRGSDTEKNDLINLYKKCKGNMARLFCSMLCSDPKLDSHRFKDILDEAIAAGDLKEFKSYKKWAKEVSEIKPPTSPLKRRKTSGKKKADSDLYAMISQRRSERKDKFDSMFSSLVEKYGGQSTSEPTEEEFEAAQKKLVSKVSSKKSRKK</sequence>
<protein>
    <submittedName>
        <fullName evidence="4">Chaperone protein dnaJ 6</fullName>
    </submittedName>
</protein>
<dbReference type="PRINTS" id="PR00625">
    <property type="entry name" value="JDOMAIN"/>
</dbReference>
<dbReference type="InterPro" id="IPR001623">
    <property type="entry name" value="DnaJ_domain"/>
</dbReference>
<dbReference type="SUPFAM" id="SSF46565">
    <property type="entry name" value="Chaperone J-domain"/>
    <property type="match status" value="1"/>
</dbReference>
<dbReference type="RefSeq" id="XP_021866045.1">
    <property type="nucleotide sequence ID" value="XM_022010353.2"/>
</dbReference>
<reference evidence="4" key="2">
    <citation type="submission" date="2025-08" db="UniProtKB">
        <authorList>
            <consortium name="RefSeq"/>
        </authorList>
    </citation>
    <scope>IDENTIFICATION</scope>
    <source>
        <tissue evidence="4">Leaf</tissue>
    </source>
</reference>
<dbReference type="Pfam" id="PF00226">
    <property type="entry name" value="DnaJ"/>
    <property type="match status" value="1"/>
</dbReference>
<dbReference type="AlphaFoldDB" id="A0A9R0JGG0"/>
<dbReference type="PANTHER" id="PTHR44916:SF1">
    <property type="entry name" value="CHAPERONE DNAJ-DOMAIN SUPERFAMILY PROTEIN-RELATED"/>
    <property type="match status" value="1"/>
</dbReference>
<reference evidence="3" key="1">
    <citation type="journal article" date="2021" name="Nat. Commun.">
        <title>Genomic analyses provide insights into spinach domestication and the genetic basis of agronomic traits.</title>
        <authorList>
            <person name="Cai X."/>
            <person name="Sun X."/>
            <person name="Xu C."/>
            <person name="Sun H."/>
            <person name="Wang X."/>
            <person name="Ge C."/>
            <person name="Zhang Z."/>
            <person name="Wang Q."/>
            <person name="Fei Z."/>
            <person name="Jiao C."/>
            <person name="Wang Q."/>
        </authorList>
    </citation>
    <scope>NUCLEOTIDE SEQUENCE [LARGE SCALE GENOMIC DNA]</scope>
    <source>
        <strain evidence="3">cv. Varoflay</strain>
    </source>
</reference>
<dbReference type="Pfam" id="PF23302">
    <property type="entry name" value="HTH_DNAJC9"/>
    <property type="match status" value="1"/>
</dbReference>